<keyword evidence="3" id="KW-1185">Reference proteome</keyword>
<gene>
    <name evidence="2" type="ORF">PHYSODRAFT_320800</name>
</gene>
<name>G4YET7_PHYSP</name>
<dbReference type="KEGG" id="psoj:PHYSODRAFT_320800"/>
<feature type="compositionally biased region" description="Basic residues" evidence="1">
    <location>
        <begin position="115"/>
        <end position="125"/>
    </location>
</feature>
<protein>
    <submittedName>
        <fullName evidence="2">Uncharacterized protein</fullName>
    </submittedName>
</protein>
<dbReference type="Proteomes" id="UP000002640">
    <property type="component" value="Unassembled WGS sequence"/>
</dbReference>
<accession>G4YET7</accession>
<proteinExistence type="predicted"/>
<dbReference type="InParanoid" id="G4YET7"/>
<dbReference type="RefSeq" id="XP_009514206.1">
    <property type="nucleotide sequence ID" value="XM_009515911.1"/>
</dbReference>
<feature type="compositionally biased region" description="Low complexity" evidence="1">
    <location>
        <begin position="146"/>
        <end position="156"/>
    </location>
</feature>
<sequence length="194" mass="21516">MKKGRVLSLPFAKETRKLPRGCDDFVMALGRALRSQTSKESPGYRDMGRNHSRDEGFVDVQPEAEDSPDESSPRKKNGRKQHGTLALKRYPTKRSRPHEPGERHVANVRVDKFRNRSPTHGRTRSPARAEGLAACGCRAARDATPASAERLAAAGEGRARPKDAQPVMQPAPPFTKAAPPKKQDEPPRSRTRRP</sequence>
<feature type="region of interest" description="Disordered" evidence="1">
    <location>
        <begin position="33"/>
        <end position="194"/>
    </location>
</feature>
<feature type="compositionally biased region" description="Basic and acidic residues" evidence="1">
    <location>
        <begin position="97"/>
        <end position="114"/>
    </location>
</feature>
<organism evidence="2 3">
    <name type="scientific">Phytophthora sojae (strain P6497)</name>
    <name type="common">Soybean stem and root rot agent</name>
    <name type="synonym">Phytophthora megasperma f. sp. glycines</name>
    <dbReference type="NCBI Taxonomy" id="1094619"/>
    <lineage>
        <taxon>Eukaryota</taxon>
        <taxon>Sar</taxon>
        <taxon>Stramenopiles</taxon>
        <taxon>Oomycota</taxon>
        <taxon>Peronosporomycetes</taxon>
        <taxon>Peronosporales</taxon>
        <taxon>Peronosporaceae</taxon>
        <taxon>Phytophthora</taxon>
    </lineage>
</organism>
<dbReference type="GeneID" id="20644533"/>
<feature type="compositionally biased region" description="Basic and acidic residues" evidence="1">
    <location>
        <begin position="42"/>
        <end position="56"/>
    </location>
</feature>
<dbReference type="AlphaFoldDB" id="G4YET7"/>
<evidence type="ECO:0000313" key="2">
    <source>
        <dbReference type="EMBL" id="EGZ26931.1"/>
    </source>
</evidence>
<reference evidence="2 3" key="1">
    <citation type="journal article" date="2006" name="Science">
        <title>Phytophthora genome sequences uncover evolutionary origins and mechanisms of pathogenesis.</title>
        <authorList>
            <person name="Tyler B.M."/>
            <person name="Tripathy S."/>
            <person name="Zhang X."/>
            <person name="Dehal P."/>
            <person name="Jiang R.H."/>
            <person name="Aerts A."/>
            <person name="Arredondo F.D."/>
            <person name="Baxter L."/>
            <person name="Bensasson D."/>
            <person name="Beynon J.L."/>
            <person name="Chapman J."/>
            <person name="Damasceno C.M."/>
            <person name="Dorrance A.E."/>
            <person name="Dou D."/>
            <person name="Dickerman A.W."/>
            <person name="Dubchak I.L."/>
            <person name="Garbelotto M."/>
            <person name="Gijzen M."/>
            <person name="Gordon S.G."/>
            <person name="Govers F."/>
            <person name="Grunwald N.J."/>
            <person name="Huang W."/>
            <person name="Ivors K.L."/>
            <person name="Jones R.W."/>
            <person name="Kamoun S."/>
            <person name="Krampis K."/>
            <person name="Lamour K.H."/>
            <person name="Lee M.K."/>
            <person name="McDonald W.H."/>
            <person name="Medina M."/>
            <person name="Meijer H.J."/>
            <person name="Nordberg E.K."/>
            <person name="Maclean D.J."/>
            <person name="Ospina-Giraldo M.D."/>
            <person name="Morris P.F."/>
            <person name="Phuntumart V."/>
            <person name="Putnam N.H."/>
            <person name="Rash S."/>
            <person name="Rose J.K."/>
            <person name="Sakihama Y."/>
            <person name="Salamov A.A."/>
            <person name="Savidor A."/>
            <person name="Scheuring C.F."/>
            <person name="Smith B.M."/>
            <person name="Sobral B.W."/>
            <person name="Terry A."/>
            <person name="Torto-Alalibo T.A."/>
            <person name="Win J."/>
            <person name="Xu Z."/>
            <person name="Zhang H."/>
            <person name="Grigoriev I.V."/>
            <person name="Rokhsar D.S."/>
            <person name="Boore J.L."/>
        </authorList>
    </citation>
    <scope>NUCLEOTIDE SEQUENCE [LARGE SCALE GENOMIC DNA]</scope>
    <source>
        <strain evidence="2 3">P6497</strain>
    </source>
</reference>
<evidence type="ECO:0000256" key="1">
    <source>
        <dbReference type="SAM" id="MobiDB-lite"/>
    </source>
</evidence>
<evidence type="ECO:0000313" key="3">
    <source>
        <dbReference type="Proteomes" id="UP000002640"/>
    </source>
</evidence>
<dbReference type="EMBL" id="JH159151">
    <property type="protein sequence ID" value="EGZ26931.1"/>
    <property type="molecule type" value="Genomic_DNA"/>
</dbReference>